<organism evidence="1 2">
    <name type="scientific">Tenuibacillus multivorans</name>
    <dbReference type="NCBI Taxonomy" id="237069"/>
    <lineage>
        <taxon>Bacteria</taxon>
        <taxon>Bacillati</taxon>
        <taxon>Bacillota</taxon>
        <taxon>Bacilli</taxon>
        <taxon>Bacillales</taxon>
        <taxon>Bacillaceae</taxon>
        <taxon>Tenuibacillus</taxon>
    </lineage>
</organism>
<sequence>MMPVETAEEAKKDATYLKALKDLIYQCADDDFIISFRGSEWLGLAPHIEEDVAFSSITQNTMGHAVMFYSLLEELGEGKADALAHERQPDERRNAVYLEKKNGEGSYLGEPYYDWALTVVRNFLYETFKKVKLKAITNSSYQPLANVAEKVLMEQPYHLSHWRIWVEQLLASTEDARSRLEERLEEAWYAFGDVLELGQYATEMEHFQLMIGEDELKELWLEEVKTTIKDLPNGTPKKQLGSGREGEHTADFDQALEVLSEVYVSDENAIW</sequence>
<name>A0A1H0BV02_9BACI</name>
<reference evidence="1 2" key="1">
    <citation type="submission" date="2016-10" db="EMBL/GenBank/DDBJ databases">
        <authorList>
            <person name="de Groot N.N."/>
        </authorList>
    </citation>
    <scope>NUCLEOTIDE SEQUENCE [LARGE SCALE GENOMIC DNA]</scope>
    <source>
        <strain evidence="1 2">CGMCC 1.3442</strain>
    </source>
</reference>
<dbReference type="SUPFAM" id="SSF47240">
    <property type="entry name" value="Ferritin-like"/>
    <property type="match status" value="1"/>
</dbReference>
<dbReference type="GO" id="GO:0005829">
    <property type="term" value="C:cytosol"/>
    <property type="evidence" value="ECO:0007669"/>
    <property type="project" value="TreeGrafter"/>
</dbReference>
<dbReference type="AlphaFoldDB" id="A0A1H0BV02"/>
<dbReference type="InterPro" id="IPR011882">
    <property type="entry name" value="PaaC"/>
</dbReference>
<proteinExistence type="predicted"/>
<dbReference type="Gene3D" id="1.20.1260.10">
    <property type="match status" value="1"/>
</dbReference>
<dbReference type="NCBIfam" id="TIGR02158">
    <property type="entry name" value="PA_CoA_Oxy3"/>
    <property type="match status" value="1"/>
</dbReference>
<evidence type="ECO:0000313" key="1">
    <source>
        <dbReference type="EMBL" id="SDN49462.1"/>
    </source>
</evidence>
<dbReference type="Pfam" id="PF05138">
    <property type="entry name" value="PaaA_PaaC"/>
    <property type="match status" value="1"/>
</dbReference>
<dbReference type="EMBL" id="FNIG01000005">
    <property type="protein sequence ID" value="SDN49462.1"/>
    <property type="molecule type" value="Genomic_DNA"/>
</dbReference>
<accession>A0A1H0BV02</accession>
<protein>
    <submittedName>
        <fullName evidence="1">Ring-1,2-phenylacetyl-CoA epoxidase subunit PaaC</fullName>
    </submittedName>
</protein>
<keyword evidence="2" id="KW-1185">Reference proteome</keyword>
<dbReference type="PANTHER" id="PTHR30458:SF0">
    <property type="entry name" value="1,2-PHENYLACETYL-COA EPOXIDASE, SUBUNIT C"/>
    <property type="match status" value="1"/>
</dbReference>
<dbReference type="STRING" id="237069.SAMN05216498_2398"/>
<dbReference type="InterPro" id="IPR052703">
    <property type="entry name" value="Aromatic_CoA_ox/epox"/>
</dbReference>
<dbReference type="PANTHER" id="PTHR30458">
    <property type="entry name" value="PHENYLACETIC ACID DEGRADATION PROTEIN PAA"/>
    <property type="match status" value="1"/>
</dbReference>
<dbReference type="GO" id="GO:0010124">
    <property type="term" value="P:phenylacetate catabolic process"/>
    <property type="evidence" value="ECO:0007669"/>
    <property type="project" value="InterPro"/>
</dbReference>
<dbReference type="InterPro" id="IPR009078">
    <property type="entry name" value="Ferritin-like_SF"/>
</dbReference>
<gene>
    <name evidence="1" type="ORF">SAMN05216498_2398</name>
</gene>
<evidence type="ECO:0000313" key="2">
    <source>
        <dbReference type="Proteomes" id="UP000199334"/>
    </source>
</evidence>
<dbReference type="InterPro" id="IPR012347">
    <property type="entry name" value="Ferritin-like"/>
</dbReference>
<dbReference type="Proteomes" id="UP000199334">
    <property type="component" value="Unassembled WGS sequence"/>
</dbReference>
<dbReference type="InterPro" id="IPR007814">
    <property type="entry name" value="PaaA_PaaC"/>
</dbReference>